<feature type="signal peptide" evidence="3">
    <location>
        <begin position="1"/>
        <end position="24"/>
    </location>
</feature>
<evidence type="ECO:0000313" key="4">
    <source>
        <dbReference type="Proteomes" id="UP001165740"/>
    </source>
</evidence>
<keyword evidence="4" id="KW-1185">Reference proteome</keyword>
<keyword evidence="2" id="KW-1133">Transmembrane helix</keyword>
<evidence type="ECO:0000313" key="5">
    <source>
        <dbReference type="RefSeq" id="XP_055860399.1"/>
    </source>
</evidence>
<name>A0A9W2YCH6_BIOGL</name>
<protein>
    <submittedName>
        <fullName evidence="5">Uncharacterized protein LOC106054894</fullName>
    </submittedName>
</protein>
<keyword evidence="2" id="KW-0472">Membrane</keyword>
<organism evidence="4 5">
    <name type="scientific">Biomphalaria glabrata</name>
    <name type="common">Bloodfluke planorb</name>
    <name type="synonym">Freshwater snail</name>
    <dbReference type="NCBI Taxonomy" id="6526"/>
    <lineage>
        <taxon>Eukaryota</taxon>
        <taxon>Metazoa</taxon>
        <taxon>Spiralia</taxon>
        <taxon>Lophotrochozoa</taxon>
        <taxon>Mollusca</taxon>
        <taxon>Gastropoda</taxon>
        <taxon>Heterobranchia</taxon>
        <taxon>Euthyneura</taxon>
        <taxon>Panpulmonata</taxon>
        <taxon>Hygrophila</taxon>
        <taxon>Lymnaeoidea</taxon>
        <taxon>Planorbidae</taxon>
        <taxon>Biomphalaria</taxon>
    </lineage>
</organism>
<reference evidence="5" key="1">
    <citation type="submission" date="2025-08" db="UniProtKB">
        <authorList>
            <consortium name="RefSeq"/>
        </authorList>
    </citation>
    <scope>IDENTIFICATION</scope>
</reference>
<evidence type="ECO:0000256" key="3">
    <source>
        <dbReference type="SAM" id="SignalP"/>
    </source>
</evidence>
<proteinExistence type="predicted"/>
<evidence type="ECO:0000256" key="2">
    <source>
        <dbReference type="SAM" id="Phobius"/>
    </source>
</evidence>
<keyword evidence="2" id="KW-0812">Transmembrane</keyword>
<accession>A0A9W2YCH6</accession>
<gene>
    <name evidence="5" type="primary">LOC106054894</name>
</gene>
<dbReference type="GeneID" id="106054894"/>
<dbReference type="RefSeq" id="XP_055860399.1">
    <property type="nucleotide sequence ID" value="XM_056004424.1"/>
</dbReference>
<feature type="region of interest" description="Disordered" evidence="1">
    <location>
        <begin position="356"/>
        <end position="382"/>
    </location>
</feature>
<dbReference type="OrthoDB" id="10284402at2759"/>
<feature type="transmembrane region" description="Helical" evidence="2">
    <location>
        <begin position="200"/>
        <end position="221"/>
    </location>
</feature>
<sequence length="382" mass="42536">MACRRMMSSLTSLILVVTIVGTAGTKGWDVPPDPYGDPDNSHGSHELDHSEKLLDLSVDGHIFGMDHLNAAFNWNTFDKFLQCLCGVDNDRCDVVINGDTVEKVIANEGPITLMATNNYICSAMDGTSIRCKRADDDGKRAFTVEGDHCPLQKVDVYWVKHQRLDVIVRKGYSSSMLRCIDRCRYVDGRDGHGISKVLKAVIISVVCLIATCALVITVCLVKRLKRKSKVRVQEKVKPIEPDNPEKIAKNDMKYSPTSVLPPYSYFDSSNHYDGNNLEKGSALSQHDLFNTEGGGTTFENAGELPLLQWPRDTRLMAPPYESAPPPYYTICKPLTTINEEMILTQTPSAAQVNLPEKETSVEMPSEPRLKRDKRRALVNISS</sequence>
<dbReference type="Proteomes" id="UP001165740">
    <property type="component" value="Chromosome 11"/>
</dbReference>
<feature type="chain" id="PRO_5040913043" evidence="3">
    <location>
        <begin position="25"/>
        <end position="382"/>
    </location>
</feature>
<dbReference type="AlphaFoldDB" id="A0A9W2YCH6"/>
<keyword evidence="3" id="KW-0732">Signal</keyword>
<evidence type="ECO:0000256" key="1">
    <source>
        <dbReference type="SAM" id="MobiDB-lite"/>
    </source>
</evidence>
<feature type="compositionally biased region" description="Basic and acidic residues" evidence="1">
    <location>
        <begin position="356"/>
        <end position="369"/>
    </location>
</feature>